<keyword evidence="3" id="KW-1185">Reference proteome</keyword>
<evidence type="ECO:0000256" key="1">
    <source>
        <dbReference type="SAM" id="MobiDB-lite"/>
    </source>
</evidence>
<organism evidence="2 3">
    <name type="scientific">Xylaria arbuscula</name>
    <dbReference type="NCBI Taxonomy" id="114810"/>
    <lineage>
        <taxon>Eukaryota</taxon>
        <taxon>Fungi</taxon>
        <taxon>Dikarya</taxon>
        <taxon>Ascomycota</taxon>
        <taxon>Pezizomycotina</taxon>
        <taxon>Sordariomycetes</taxon>
        <taxon>Xylariomycetidae</taxon>
        <taxon>Xylariales</taxon>
        <taxon>Xylariaceae</taxon>
        <taxon>Xylaria</taxon>
    </lineage>
</organism>
<gene>
    <name evidence="2" type="ORF">NPX13_g8791</name>
</gene>
<dbReference type="Proteomes" id="UP001148614">
    <property type="component" value="Unassembled WGS sequence"/>
</dbReference>
<evidence type="ECO:0000313" key="2">
    <source>
        <dbReference type="EMBL" id="KAJ3561826.1"/>
    </source>
</evidence>
<evidence type="ECO:0000313" key="3">
    <source>
        <dbReference type="Proteomes" id="UP001148614"/>
    </source>
</evidence>
<accession>A0A9W8N837</accession>
<reference evidence="2" key="1">
    <citation type="submission" date="2022-07" db="EMBL/GenBank/DDBJ databases">
        <title>Genome Sequence of Xylaria arbuscula.</title>
        <authorList>
            <person name="Buettner E."/>
        </authorList>
    </citation>
    <scope>NUCLEOTIDE SEQUENCE</scope>
    <source>
        <strain evidence="2">VT107</strain>
    </source>
</reference>
<name>A0A9W8N837_9PEZI</name>
<dbReference type="AlphaFoldDB" id="A0A9W8N837"/>
<protein>
    <submittedName>
        <fullName evidence="2">Uncharacterized protein</fullName>
    </submittedName>
</protein>
<feature type="region of interest" description="Disordered" evidence="1">
    <location>
        <begin position="43"/>
        <end position="67"/>
    </location>
</feature>
<comment type="caution">
    <text evidence="2">The sequence shown here is derived from an EMBL/GenBank/DDBJ whole genome shotgun (WGS) entry which is preliminary data.</text>
</comment>
<dbReference type="EMBL" id="JANPWZ010002000">
    <property type="protein sequence ID" value="KAJ3561826.1"/>
    <property type="molecule type" value="Genomic_DNA"/>
</dbReference>
<proteinExistence type="predicted"/>
<sequence length="173" mass="18293">MSLRSHLEGVVDAAALVAVSIRVHDVLVILADSETLKAIGAGAKSKRVSNGEEQTTRRGKKEWEDSPNNRIVGLRGSVRLDGPGEGDSGVEAARVGVLPNLEATGVSYNDGRVGHAVHQMNTVRALGQLRCLFDGGSTQRAAKRSGQKGGGGGELGEEHLRREILKGVQRVKL</sequence>